<dbReference type="InterPro" id="IPR000305">
    <property type="entry name" value="GIY-YIG_endonuc"/>
</dbReference>
<dbReference type="OrthoDB" id="9803913at2"/>
<dbReference type="GO" id="GO:0045004">
    <property type="term" value="P:DNA replication proofreading"/>
    <property type="evidence" value="ECO:0007669"/>
    <property type="project" value="TreeGrafter"/>
</dbReference>
<dbReference type="SUPFAM" id="SSF82771">
    <property type="entry name" value="GIY-YIG endonuclease"/>
    <property type="match status" value="1"/>
</dbReference>
<dbReference type="Gene3D" id="3.40.1440.10">
    <property type="entry name" value="GIY-YIG endonuclease"/>
    <property type="match status" value="1"/>
</dbReference>
<proteinExistence type="predicted"/>
<accession>A0A1G6H8X2</accession>
<dbReference type="CDD" id="cd10434">
    <property type="entry name" value="GIY-YIG_UvrC_Cho"/>
    <property type="match status" value="1"/>
</dbReference>
<dbReference type="InterPro" id="IPR013520">
    <property type="entry name" value="Ribonucl_H"/>
</dbReference>
<dbReference type="InterPro" id="IPR036397">
    <property type="entry name" value="RNaseH_sf"/>
</dbReference>
<comment type="function">
    <text evidence="1">DNA polymerase III is a complex, multichain enzyme responsible for most of the replicative synthesis in bacteria. The epsilon subunit contain the editing function and is a proofreading 3'-5' exonuclease.</text>
</comment>
<dbReference type="SMART" id="SM00479">
    <property type="entry name" value="EXOIII"/>
    <property type="match status" value="1"/>
</dbReference>
<dbReference type="GO" id="GO:0003887">
    <property type="term" value="F:DNA-directed DNA polymerase activity"/>
    <property type="evidence" value="ECO:0007669"/>
    <property type="project" value="InterPro"/>
</dbReference>
<reference evidence="4 5" key="1">
    <citation type="submission" date="2016-09" db="EMBL/GenBank/DDBJ databases">
        <authorList>
            <person name="Capua I."/>
            <person name="De Benedictis P."/>
            <person name="Joannis T."/>
            <person name="Lombin L.H."/>
            <person name="Cattoli G."/>
        </authorList>
    </citation>
    <scope>NUCLEOTIDE SEQUENCE [LARGE SCALE GENOMIC DNA]</scope>
    <source>
        <strain evidence="4 5">A7P-90m</strain>
    </source>
</reference>
<dbReference type="GO" id="GO:0003677">
    <property type="term" value="F:DNA binding"/>
    <property type="evidence" value="ECO:0007669"/>
    <property type="project" value="InterPro"/>
</dbReference>
<dbReference type="EMBL" id="FMYP01000008">
    <property type="protein sequence ID" value="SDB90548.1"/>
    <property type="molecule type" value="Genomic_DNA"/>
</dbReference>
<dbReference type="Pfam" id="PF00929">
    <property type="entry name" value="RNase_T"/>
    <property type="match status" value="1"/>
</dbReference>
<evidence type="ECO:0000259" key="3">
    <source>
        <dbReference type="PROSITE" id="PS50164"/>
    </source>
</evidence>
<organism evidence="4 5">
    <name type="scientific">Williamwhitmania taraxaci</name>
    <dbReference type="NCBI Taxonomy" id="1640674"/>
    <lineage>
        <taxon>Bacteria</taxon>
        <taxon>Pseudomonadati</taxon>
        <taxon>Bacteroidota</taxon>
        <taxon>Bacteroidia</taxon>
        <taxon>Bacteroidales</taxon>
        <taxon>Williamwhitmaniaceae</taxon>
        <taxon>Williamwhitmania</taxon>
    </lineage>
</organism>
<dbReference type="Gene3D" id="3.30.420.10">
    <property type="entry name" value="Ribonuclease H-like superfamily/Ribonuclease H"/>
    <property type="match status" value="1"/>
</dbReference>
<comment type="subunit">
    <text evidence="2">DNA polymerase III contains a core (composed of alpha, epsilon and theta chains) that associates with a tau subunit. This core dimerizes to form the POLIII' complex. PolIII' associates with the gamma complex (composed of gamma, delta, delta', psi and chi chains) and with the beta chain to form the complete DNA polymerase III complex.</text>
</comment>
<dbReference type="AlphaFoldDB" id="A0A1G6H8X2"/>
<dbReference type="PROSITE" id="PS50164">
    <property type="entry name" value="GIY_YIG"/>
    <property type="match status" value="1"/>
</dbReference>
<dbReference type="RefSeq" id="WP_092435883.1">
    <property type="nucleotide sequence ID" value="NZ_FMYP01000008.1"/>
</dbReference>
<keyword evidence="5" id="KW-1185">Reference proteome</keyword>
<evidence type="ECO:0000313" key="4">
    <source>
        <dbReference type="EMBL" id="SDB90548.1"/>
    </source>
</evidence>
<dbReference type="InterPro" id="IPR035901">
    <property type="entry name" value="GIY-YIG_endonuc_sf"/>
</dbReference>
<evidence type="ECO:0000256" key="1">
    <source>
        <dbReference type="ARBA" id="ARBA00025483"/>
    </source>
</evidence>
<dbReference type="GO" id="GO:0005829">
    <property type="term" value="C:cytosol"/>
    <property type="evidence" value="ECO:0007669"/>
    <property type="project" value="TreeGrafter"/>
</dbReference>
<dbReference type="InterPro" id="IPR012337">
    <property type="entry name" value="RNaseH-like_sf"/>
</dbReference>
<dbReference type="NCBIfam" id="TIGR00573">
    <property type="entry name" value="dnaq"/>
    <property type="match status" value="1"/>
</dbReference>
<dbReference type="PANTHER" id="PTHR30231">
    <property type="entry name" value="DNA POLYMERASE III SUBUNIT EPSILON"/>
    <property type="match status" value="1"/>
</dbReference>
<dbReference type="GO" id="GO:0006289">
    <property type="term" value="P:nucleotide-excision repair"/>
    <property type="evidence" value="ECO:0007669"/>
    <property type="project" value="InterPro"/>
</dbReference>
<dbReference type="Proteomes" id="UP000199452">
    <property type="component" value="Unassembled WGS sequence"/>
</dbReference>
<dbReference type="PANTHER" id="PTHR30231:SF37">
    <property type="entry name" value="EXODEOXYRIBONUCLEASE 10"/>
    <property type="match status" value="1"/>
</dbReference>
<dbReference type="InterPro" id="IPR006054">
    <property type="entry name" value="DnaQ"/>
</dbReference>
<sequence>MYVVVDIETSGGNPLHDRIIEIAAYLYDGETVIDELVTLIDPETNIPPYITALTSITNAMVANAPKFYEVAKKLVKLTEGAVFVAHNAPFDYGFVRNEYRRLGYTYNRSTLCTVRWTRKLIPGLPSYSLGNLCQSLQIQLEDRHRASGDALATVKLLRLLLEKNKGEEIIPVNGSVVSREKLHPNITSTVLGALPDETGVYFFWNDKGEIIYIGKSLNIRSRIAQHITGAKSRRDTEMVSATADITWEITGSEMVALLLESYNIKQEIPVYNRAQRRKGTSSSLFATTDSNGYLNLKISTKPEEGTVISSFASIAAGQKSLLRMVEEFALCQKLCGLYTASEGCFHNQIGLCRGACKGEELPADYNRRVNEAITKSDLPQASFFLLDKGPDPEKVTVVKIECGKLMGWGFCEKNSLSDVSMLHDCIKSFPDNRDARTIIKSFIAAPGVKKIGF</sequence>
<dbReference type="SUPFAM" id="SSF53098">
    <property type="entry name" value="Ribonuclease H-like"/>
    <property type="match status" value="1"/>
</dbReference>
<evidence type="ECO:0000313" key="5">
    <source>
        <dbReference type="Proteomes" id="UP000199452"/>
    </source>
</evidence>
<dbReference type="STRING" id="1640674.SAMN05216323_100831"/>
<name>A0A1G6H8X2_9BACT</name>
<dbReference type="Pfam" id="PF01541">
    <property type="entry name" value="GIY-YIG"/>
    <property type="match status" value="1"/>
</dbReference>
<dbReference type="FunFam" id="3.30.420.10:FF:000045">
    <property type="entry name" value="3'-5' exonuclease DinG"/>
    <property type="match status" value="1"/>
</dbReference>
<feature type="domain" description="GIY-YIG" evidence="3">
    <location>
        <begin position="196"/>
        <end position="273"/>
    </location>
</feature>
<gene>
    <name evidence="4" type="ORF">SAMN05216323_100831</name>
</gene>
<evidence type="ECO:0000256" key="2">
    <source>
        <dbReference type="ARBA" id="ARBA00026073"/>
    </source>
</evidence>
<dbReference type="GO" id="GO:0008408">
    <property type="term" value="F:3'-5' exonuclease activity"/>
    <property type="evidence" value="ECO:0007669"/>
    <property type="project" value="TreeGrafter"/>
</dbReference>
<dbReference type="InterPro" id="IPR047296">
    <property type="entry name" value="GIY-YIG_UvrC_Cho"/>
</dbReference>
<dbReference type="CDD" id="cd06127">
    <property type="entry name" value="DEDDh"/>
    <property type="match status" value="1"/>
</dbReference>
<dbReference type="SMART" id="SM00465">
    <property type="entry name" value="GIYc"/>
    <property type="match status" value="1"/>
</dbReference>
<protein>
    <submittedName>
        <fullName evidence="4">DNA polymerase-3 subunit epsilon</fullName>
    </submittedName>
</protein>